<dbReference type="Proteomes" id="UP000004110">
    <property type="component" value="Unassembled WGS sequence"/>
</dbReference>
<evidence type="ECO:0000313" key="2">
    <source>
        <dbReference type="Proteomes" id="UP000004110"/>
    </source>
</evidence>
<protein>
    <submittedName>
        <fullName evidence="1">Uncharacterized protein</fullName>
    </submittedName>
</protein>
<dbReference type="AlphaFoldDB" id="A0ABC9NCJ4"/>
<reference evidence="1" key="2">
    <citation type="submission" date="2013-11" db="EMBL/GenBank/DDBJ databases">
        <title>Draft genome sequence of Bacteroides uniformis (ATCC 8492).</title>
        <authorList>
            <person name="Sudarsanam P."/>
            <person name="Ley R."/>
            <person name="Guruge J."/>
            <person name="Turnbaugh P.J."/>
            <person name="Mahowald M."/>
            <person name="Liep D."/>
            <person name="Gordon J."/>
        </authorList>
    </citation>
    <scope>NUCLEOTIDE SEQUENCE</scope>
    <source>
        <strain evidence="1">ATCC 8492</strain>
    </source>
</reference>
<evidence type="ECO:0000313" key="1">
    <source>
        <dbReference type="EMBL" id="EDO54197.1"/>
    </source>
</evidence>
<name>A0ABC9NCJ4_BACUC</name>
<gene>
    <name evidence="1" type="ORF">BACUNI_02205</name>
</gene>
<proteinExistence type="predicted"/>
<reference evidence="1" key="1">
    <citation type="submission" date="2007-06" db="EMBL/GenBank/DDBJ databases">
        <authorList>
            <person name="Fulton L."/>
            <person name="Clifton S."/>
            <person name="Fulton B."/>
            <person name="Xu J."/>
            <person name="Minx P."/>
            <person name="Pepin K.H."/>
            <person name="Johnson M."/>
            <person name="Thiruvilangam P."/>
            <person name="Bhonagiri V."/>
            <person name="Nash W.E."/>
            <person name="Mardis E.R."/>
            <person name="Wilson R.K."/>
        </authorList>
    </citation>
    <scope>NUCLEOTIDE SEQUENCE [LARGE SCALE GENOMIC DNA]</scope>
    <source>
        <strain evidence="1">ATCC 8492</strain>
    </source>
</reference>
<dbReference type="EMBL" id="AAYH02000043">
    <property type="protein sequence ID" value="EDO54197.1"/>
    <property type="molecule type" value="Genomic_DNA"/>
</dbReference>
<keyword evidence="2" id="KW-1185">Reference proteome</keyword>
<sequence>MQVVLGPKAGEGERAIVDALLYKIFQDDHDIDVKKSVVRIR</sequence>
<accession>A0ABC9NCJ4</accession>
<organism evidence="1 2">
    <name type="scientific">Bacteroides uniformis (strain ATCC 8492 / DSM 6597 / CCUG 4942 / CIP 103695 / JCM 5828 / KCTC 5204 / NCTC 13054 / VPI 0061)</name>
    <dbReference type="NCBI Taxonomy" id="411479"/>
    <lineage>
        <taxon>Bacteria</taxon>
        <taxon>Pseudomonadati</taxon>
        <taxon>Bacteroidota</taxon>
        <taxon>Bacteroidia</taxon>
        <taxon>Bacteroidales</taxon>
        <taxon>Bacteroidaceae</taxon>
        <taxon>Bacteroides</taxon>
    </lineage>
</organism>
<comment type="caution">
    <text evidence="1">The sequence shown here is derived from an EMBL/GenBank/DDBJ whole genome shotgun (WGS) entry which is preliminary data.</text>
</comment>